<feature type="transmembrane region" description="Helical" evidence="4">
    <location>
        <begin position="44"/>
        <end position="65"/>
    </location>
</feature>
<evidence type="ECO:0000313" key="5">
    <source>
        <dbReference type="EMBL" id="KAF5845754.1"/>
    </source>
</evidence>
<evidence type="ECO:0008006" key="7">
    <source>
        <dbReference type="Google" id="ProtNLM"/>
    </source>
</evidence>
<feature type="transmembrane region" description="Helical" evidence="4">
    <location>
        <begin position="422"/>
        <end position="443"/>
    </location>
</feature>
<dbReference type="GO" id="GO:0016020">
    <property type="term" value="C:membrane"/>
    <property type="evidence" value="ECO:0007669"/>
    <property type="project" value="UniProtKB-SubCell"/>
</dbReference>
<dbReference type="Gene3D" id="1.20.1250.20">
    <property type="entry name" value="MFS general substrate transporter like domains"/>
    <property type="match status" value="2"/>
</dbReference>
<dbReference type="AlphaFoldDB" id="A0A8H5ZBT6"/>
<feature type="transmembrane region" description="Helical" evidence="4">
    <location>
        <begin position="250"/>
        <end position="272"/>
    </location>
</feature>
<feature type="transmembrane region" description="Helical" evidence="4">
    <location>
        <begin position="176"/>
        <end position="197"/>
    </location>
</feature>
<accession>A0A8H5ZBT6</accession>
<dbReference type="InterPro" id="IPR036259">
    <property type="entry name" value="MFS_trans_sf"/>
</dbReference>
<evidence type="ECO:0000256" key="4">
    <source>
        <dbReference type="SAM" id="Phobius"/>
    </source>
</evidence>
<feature type="transmembrane region" description="Helical" evidence="4">
    <location>
        <begin position="85"/>
        <end position="106"/>
    </location>
</feature>
<feature type="region of interest" description="Disordered" evidence="3">
    <location>
        <begin position="1"/>
        <end position="37"/>
    </location>
</feature>
<feature type="transmembrane region" description="Helical" evidence="4">
    <location>
        <begin position="146"/>
        <end position="164"/>
    </location>
</feature>
<dbReference type="InterPro" id="IPR050327">
    <property type="entry name" value="Proton-linked_MCT"/>
</dbReference>
<proteinExistence type="inferred from homology"/>
<dbReference type="Proteomes" id="UP000624244">
    <property type="component" value="Unassembled WGS sequence"/>
</dbReference>
<comment type="caution">
    <text evidence="5">The sequence shown here is derived from an EMBL/GenBank/DDBJ whole genome shotgun (WGS) entry which is preliminary data.</text>
</comment>
<dbReference type="OMA" id="IDPVMVH"/>
<name>A0A8H5ZBT6_COCSA</name>
<feature type="transmembrane region" description="Helical" evidence="4">
    <location>
        <begin position="341"/>
        <end position="362"/>
    </location>
</feature>
<comment type="subcellular location">
    <subcellularLocation>
        <location evidence="1">Membrane</location>
        <topology evidence="1">Multi-pass membrane protein</topology>
    </subcellularLocation>
</comment>
<gene>
    <name evidence="5" type="ORF">GGP41_009633</name>
</gene>
<organism evidence="5 6">
    <name type="scientific">Cochliobolus sativus</name>
    <name type="common">Common root rot and spot blotch fungus</name>
    <name type="synonym">Bipolaris sorokiniana</name>
    <dbReference type="NCBI Taxonomy" id="45130"/>
    <lineage>
        <taxon>Eukaryota</taxon>
        <taxon>Fungi</taxon>
        <taxon>Dikarya</taxon>
        <taxon>Ascomycota</taxon>
        <taxon>Pezizomycotina</taxon>
        <taxon>Dothideomycetes</taxon>
        <taxon>Pleosporomycetidae</taxon>
        <taxon>Pleosporales</taxon>
        <taxon>Pleosporineae</taxon>
        <taxon>Pleosporaceae</taxon>
        <taxon>Bipolaris</taxon>
    </lineage>
</organism>
<dbReference type="PANTHER" id="PTHR11360">
    <property type="entry name" value="MONOCARBOXYLATE TRANSPORTER"/>
    <property type="match status" value="1"/>
</dbReference>
<keyword evidence="4" id="KW-0472">Membrane</keyword>
<evidence type="ECO:0000256" key="3">
    <source>
        <dbReference type="SAM" id="MobiDB-lite"/>
    </source>
</evidence>
<dbReference type="InterPro" id="IPR011701">
    <property type="entry name" value="MFS"/>
</dbReference>
<comment type="similarity">
    <text evidence="2">Belongs to the major facilitator superfamily. Monocarboxylate porter (TC 2.A.1.13) family.</text>
</comment>
<evidence type="ECO:0000313" key="6">
    <source>
        <dbReference type="Proteomes" id="UP000624244"/>
    </source>
</evidence>
<reference evidence="5" key="1">
    <citation type="submission" date="2019-11" db="EMBL/GenBank/DDBJ databases">
        <title>Bipolaris sorokiniana Genome sequencing.</title>
        <authorList>
            <person name="Wang H."/>
        </authorList>
    </citation>
    <scope>NUCLEOTIDE SEQUENCE</scope>
</reference>
<feature type="transmembrane region" description="Helical" evidence="4">
    <location>
        <begin position="209"/>
        <end position="229"/>
    </location>
</feature>
<evidence type="ECO:0000256" key="1">
    <source>
        <dbReference type="ARBA" id="ARBA00004141"/>
    </source>
</evidence>
<keyword evidence="4" id="KW-1133">Transmembrane helix</keyword>
<protein>
    <recommendedName>
        <fullName evidence="7">Major facilitator superfamily (MFS) profile domain-containing protein</fullName>
    </recommendedName>
</protein>
<dbReference type="SUPFAM" id="SSF103473">
    <property type="entry name" value="MFS general substrate transporter"/>
    <property type="match status" value="1"/>
</dbReference>
<sequence length="449" mass="48493">MAPAAVELDTLDSSRHSQDADNTESHPQTTHDESTLPPVDSGKAAWLFLAACWAVEAFVFGFGFSFGVFQDFYTTHEPFAGSGDIAVIGTTTLGTLYMGTPFVLMLCRLLPRWARWFTLLGLFTSTLSMAMSSFCTTVPQLIGTQGLMFGIGGCFAYCPCVVYIDEWFAKRKGMAYGVMWSAAGTGGVVLPLVLQVLLNNLGFETATRIWAGIFFAATLPLSFFIKPRLPNSATTHISPFNVRHLMSKLFALHQLFNFVQATGYFLPGIYLPTYARRVFGASDFLSTLTIMLVNISATIGCVIMGWMTDKLRVTTCIVISALGTTVSVFVIWGLATSLPVLYVFCIFYGLFAGSWTSVYPGIMRDVAKKGESAGHSSADPVVVMGYLLLARGIGNIVSGPLSEALVEGEPWRGQASAGYGSGYGALLVYSGVTALFSGTNFVLDHLGWL</sequence>
<dbReference type="EMBL" id="WNKQ01000018">
    <property type="protein sequence ID" value="KAF5845754.1"/>
    <property type="molecule type" value="Genomic_DNA"/>
</dbReference>
<feature type="transmembrane region" description="Helical" evidence="4">
    <location>
        <begin position="113"/>
        <end position="134"/>
    </location>
</feature>
<feature type="transmembrane region" description="Helical" evidence="4">
    <location>
        <begin position="284"/>
        <end position="306"/>
    </location>
</feature>
<dbReference type="Pfam" id="PF07690">
    <property type="entry name" value="MFS_1"/>
    <property type="match status" value="1"/>
</dbReference>
<dbReference type="PANTHER" id="PTHR11360:SF287">
    <property type="entry name" value="MFS MONOCARBOXYLATE TRANSPORTER"/>
    <property type="match status" value="1"/>
</dbReference>
<feature type="transmembrane region" description="Helical" evidence="4">
    <location>
        <begin position="313"/>
        <end position="335"/>
    </location>
</feature>
<keyword evidence="4" id="KW-0812">Transmembrane</keyword>
<dbReference type="GO" id="GO:0022857">
    <property type="term" value="F:transmembrane transporter activity"/>
    <property type="evidence" value="ECO:0007669"/>
    <property type="project" value="InterPro"/>
</dbReference>
<evidence type="ECO:0000256" key="2">
    <source>
        <dbReference type="ARBA" id="ARBA00006727"/>
    </source>
</evidence>